<comment type="caution">
    <text evidence="2">The sequence shown here is derived from an EMBL/GenBank/DDBJ whole genome shotgun (WGS) entry which is preliminary data.</text>
</comment>
<organism evidence="2 3">
    <name type="scientific">Thermalbibacter longus</name>
    <dbReference type="NCBI Taxonomy" id="2951981"/>
    <lineage>
        <taxon>Bacteria</taxon>
        <taxon>Pseudomonadati</taxon>
        <taxon>Thermomicrobiota</taxon>
        <taxon>Thermomicrobia</taxon>
        <taxon>Thermomicrobiales</taxon>
        <taxon>Thermomicrobiaceae</taxon>
        <taxon>Thermalbibacter</taxon>
    </lineage>
</organism>
<name>A0AA42BAK8_9BACT</name>
<evidence type="ECO:0000259" key="1">
    <source>
        <dbReference type="Pfam" id="PF21891"/>
    </source>
</evidence>
<dbReference type="AlphaFoldDB" id="A0AA42BAK8"/>
<feature type="domain" description="DUF6917" evidence="1">
    <location>
        <begin position="24"/>
        <end position="148"/>
    </location>
</feature>
<dbReference type="Proteomes" id="UP001165306">
    <property type="component" value="Unassembled WGS sequence"/>
</dbReference>
<sequence length="156" mass="16430">MSGKDPERTRDPYALGIVPPQPFAAKAPLRGQLVAVLRVTFERRGLELEPVGSRAFPDGSIAELAVTDEPDAQPGKTVQRAAYLGFVRFPTGGIVIVGDTCSIAGETVGVVAGFDTSHEPNHLNIVVRADRLAHGAERGLTPGQTVEFVLTSSGKA</sequence>
<proteinExistence type="predicted"/>
<reference evidence="2" key="1">
    <citation type="submission" date="2022-06" db="EMBL/GenBank/DDBJ databases">
        <title>CFH 74404 Thermomicrobiaceae sp.</title>
        <authorList>
            <person name="Ming H."/>
            <person name="Li W.-J."/>
            <person name="Zhao Z."/>
        </authorList>
    </citation>
    <scope>NUCLEOTIDE SEQUENCE</scope>
    <source>
        <strain evidence="2">CFH 74404</strain>
    </source>
</reference>
<evidence type="ECO:0000313" key="2">
    <source>
        <dbReference type="EMBL" id="MCM8749956.1"/>
    </source>
</evidence>
<keyword evidence="3" id="KW-1185">Reference proteome</keyword>
<dbReference type="EMBL" id="JAMSLR010000009">
    <property type="protein sequence ID" value="MCM8749956.1"/>
    <property type="molecule type" value="Genomic_DNA"/>
</dbReference>
<gene>
    <name evidence="2" type="ORF">NET02_12425</name>
</gene>
<evidence type="ECO:0000313" key="3">
    <source>
        <dbReference type="Proteomes" id="UP001165306"/>
    </source>
</evidence>
<dbReference type="InterPro" id="IPR054210">
    <property type="entry name" value="DUF6917"/>
</dbReference>
<protein>
    <recommendedName>
        <fullName evidence="1">DUF6917 domain-containing protein</fullName>
    </recommendedName>
</protein>
<dbReference type="RefSeq" id="WP_284057742.1">
    <property type="nucleotide sequence ID" value="NZ_JAMSLR010000009.1"/>
</dbReference>
<dbReference type="Pfam" id="PF21891">
    <property type="entry name" value="DUF6917"/>
    <property type="match status" value="1"/>
</dbReference>
<accession>A0AA42BAK8</accession>